<gene>
    <name evidence="1" type="ORF">CDAR_532031</name>
</gene>
<dbReference type="Proteomes" id="UP001054837">
    <property type="component" value="Unassembled WGS sequence"/>
</dbReference>
<name>A0AAV4R2Z4_9ARAC</name>
<keyword evidence="2" id="KW-1185">Reference proteome</keyword>
<proteinExistence type="predicted"/>
<accession>A0AAV4R2Z4</accession>
<dbReference type="EMBL" id="BPLQ01005522">
    <property type="protein sequence ID" value="GIY15374.1"/>
    <property type="molecule type" value="Genomic_DNA"/>
</dbReference>
<comment type="caution">
    <text evidence="1">The sequence shown here is derived from an EMBL/GenBank/DDBJ whole genome shotgun (WGS) entry which is preliminary data.</text>
</comment>
<protein>
    <submittedName>
        <fullName evidence="1">Uncharacterized protein</fullName>
    </submittedName>
</protein>
<evidence type="ECO:0000313" key="2">
    <source>
        <dbReference type="Proteomes" id="UP001054837"/>
    </source>
</evidence>
<sequence length="125" mass="13867">MHVALITDLAICRCSMEKYSYAVRLLPWRLVETPSAGGIANGQAAQKSRALKGTHGRGACTPLQMCLLADIMSNMAEFHVKMRFLLQCERRLAHKAQATFSQPFHFIRPSQYGSPLCLGMATNVQ</sequence>
<organism evidence="1 2">
    <name type="scientific">Caerostris darwini</name>
    <dbReference type="NCBI Taxonomy" id="1538125"/>
    <lineage>
        <taxon>Eukaryota</taxon>
        <taxon>Metazoa</taxon>
        <taxon>Ecdysozoa</taxon>
        <taxon>Arthropoda</taxon>
        <taxon>Chelicerata</taxon>
        <taxon>Arachnida</taxon>
        <taxon>Araneae</taxon>
        <taxon>Araneomorphae</taxon>
        <taxon>Entelegynae</taxon>
        <taxon>Araneoidea</taxon>
        <taxon>Araneidae</taxon>
        <taxon>Caerostris</taxon>
    </lineage>
</organism>
<evidence type="ECO:0000313" key="1">
    <source>
        <dbReference type="EMBL" id="GIY15374.1"/>
    </source>
</evidence>
<reference evidence="1 2" key="1">
    <citation type="submission" date="2021-06" db="EMBL/GenBank/DDBJ databases">
        <title>Caerostris darwini draft genome.</title>
        <authorList>
            <person name="Kono N."/>
            <person name="Arakawa K."/>
        </authorList>
    </citation>
    <scope>NUCLEOTIDE SEQUENCE [LARGE SCALE GENOMIC DNA]</scope>
</reference>
<dbReference type="AlphaFoldDB" id="A0AAV4R2Z4"/>